<keyword evidence="3" id="KW-1185">Reference proteome</keyword>
<feature type="transmembrane region" description="Helical" evidence="1">
    <location>
        <begin position="64"/>
        <end position="85"/>
    </location>
</feature>
<evidence type="ECO:0008006" key="4">
    <source>
        <dbReference type="Google" id="ProtNLM"/>
    </source>
</evidence>
<comment type="caution">
    <text evidence="2">The sequence shown here is derived from an EMBL/GenBank/DDBJ whole genome shotgun (WGS) entry which is preliminary data.</text>
</comment>
<feature type="transmembrane region" description="Helical" evidence="1">
    <location>
        <begin position="105"/>
        <end position="130"/>
    </location>
</feature>
<keyword evidence="1" id="KW-1133">Transmembrane helix</keyword>
<keyword evidence="1" id="KW-0812">Transmembrane</keyword>
<feature type="transmembrane region" description="Helical" evidence="1">
    <location>
        <begin position="24"/>
        <end position="57"/>
    </location>
</feature>
<proteinExistence type="predicted"/>
<protein>
    <recommendedName>
        <fullName evidence="4">Apolipoprotein N-acyltransferase</fullName>
    </recommendedName>
</protein>
<gene>
    <name evidence="2" type="ORF">GCM10022407_16630</name>
</gene>
<accession>A0ABP7PUK8</accession>
<dbReference type="EMBL" id="BAABDI010000009">
    <property type="protein sequence ID" value="GAA3971495.1"/>
    <property type="molecule type" value="Genomic_DNA"/>
</dbReference>
<dbReference type="Proteomes" id="UP001501556">
    <property type="component" value="Unassembled WGS sequence"/>
</dbReference>
<reference evidence="3" key="1">
    <citation type="journal article" date="2019" name="Int. J. Syst. Evol. Microbiol.">
        <title>The Global Catalogue of Microorganisms (GCM) 10K type strain sequencing project: providing services to taxonomists for standard genome sequencing and annotation.</title>
        <authorList>
            <consortium name="The Broad Institute Genomics Platform"/>
            <consortium name="The Broad Institute Genome Sequencing Center for Infectious Disease"/>
            <person name="Wu L."/>
            <person name="Ma J."/>
        </authorList>
    </citation>
    <scope>NUCLEOTIDE SEQUENCE [LARGE SCALE GENOMIC DNA]</scope>
    <source>
        <strain evidence="3">JCM 17217</strain>
    </source>
</reference>
<keyword evidence="1" id="KW-0472">Membrane</keyword>
<evidence type="ECO:0000256" key="1">
    <source>
        <dbReference type="SAM" id="Phobius"/>
    </source>
</evidence>
<name>A0ABP7PUK8_9BACT</name>
<organism evidence="2 3">
    <name type="scientific">Hymenobacter antarcticus</name>
    <dbReference type="NCBI Taxonomy" id="486270"/>
    <lineage>
        <taxon>Bacteria</taxon>
        <taxon>Pseudomonadati</taxon>
        <taxon>Bacteroidota</taxon>
        <taxon>Cytophagia</taxon>
        <taxon>Cytophagales</taxon>
        <taxon>Hymenobacteraceae</taxon>
        <taxon>Hymenobacter</taxon>
    </lineage>
</organism>
<evidence type="ECO:0000313" key="2">
    <source>
        <dbReference type="EMBL" id="GAA3971495.1"/>
    </source>
</evidence>
<evidence type="ECO:0000313" key="3">
    <source>
        <dbReference type="Proteomes" id="UP001501556"/>
    </source>
</evidence>
<sequence length="141" mass="14823">MPKAGRIVAGDSCYFAGMNWRNPWLLPLLIFVLASAVQLDAPWWSMAVVAFIVGLAIAPTGRVAFWAGFVGAGLSWLVPAAWLAYQNDGLLAQRVAQLLPLGGSAAALVIVTALIAGLVGGLAALAGVWLREAFRPTPQVR</sequence>